<dbReference type="PANTHER" id="PTHR33788">
    <property type="entry name" value="OS07G0114300 PROTEIN"/>
    <property type="match status" value="1"/>
</dbReference>
<dbReference type="InterPro" id="IPR039713">
    <property type="entry name" value="At2g23090-like"/>
</dbReference>
<evidence type="ECO:0000259" key="3">
    <source>
        <dbReference type="Pfam" id="PF12907"/>
    </source>
</evidence>
<feature type="region of interest" description="Disordered" evidence="1">
    <location>
        <begin position="1"/>
        <end position="27"/>
    </location>
</feature>
<evidence type="ECO:0000313" key="4">
    <source>
        <dbReference type="EMBL" id="PRW59539.1"/>
    </source>
</evidence>
<organism evidence="4 5">
    <name type="scientific">Chlorella sorokiniana</name>
    <name type="common">Freshwater green alga</name>
    <dbReference type="NCBI Taxonomy" id="3076"/>
    <lineage>
        <taxon>Eukaryota</taxon>
        <taxon>Viridiplantae</taxon>
        <taxon>Chlorophyta</taxon>
        <taxon>core chlorophytes</taxon>
        <taxon>Trebouxiophyceae</taxon>
        <taxon>Chlorellales</taxon>
        <taxon>Chlorellaceae</taxon>
        <taxon>Chlorella clade</taxon>
        <taxon>Chlorella</taxon>
    </lineage>
</organism>
<dbReference type="InterPro" id="IPR026939">
    <property type="entry name" value="ZNF706/At2g23090_sf"/>
</dbReference>
<comment type="caution">
    <text evidence="4">The sequence shown here is derived from an EMBL/GenBank/DDBJ whole genome shotgun (WGS) entry which is preliminary data.</text>
</comment>
<dbReference type="Proteomes" id="UP000239899">
    <property type="component" value="Unassembled WGS sequence"/>
</dbReference>
<dbReference type="SUPFAM" id="SSF118359">
    <property type="entry name" value="Expressed protein At2g23090/F21P24.15"/>
    <property type="match status" value="1"/>
</dbReference>
<proteinExistence type="predicted"/>
<name>A0A2P6TZP8_CHLSO</name>
<feature type="domain" description="At2g23090-like zinc-binding" evidence="3">
    <location>
        <begin position="41"/>
        <end position="76"/>
    </location>
</feature>
<keyword evidence="5" id="KW-1185">Reference proteome</keyword>
<gene>
    <name evidence="4" type="ORF">C2E21_1390</name>
</gene>
<dbReference type="EMBL" id="LHPG02000003">
    <property type="protein sequence ID" value="PRW59539.1"/>
    <property type="molecule type" value="Genomic_DNA"/>
</dbReference>
<dbReference type="Pfam" id="PF04419">
    <property type="entry name" value="SERF-like_N"/>
    <property type="match status" value="1"/>
</dbReference>
<feature type="domain" description="Small EDRK-rich factor-like N-terminal" evidence="2">
    <location>
        <begin position="3"/>
        <end position="37"/>
    </location>
</feature>
<dbReference type="OrthoDB" id="370932at2759"/>
<accession>A0A2P6TZP8</accession>
<protein>
    <submittedName>
        <fullName evidence="4">Uncharacterized protein</fullName>
    </submittedName>
</protein>
<dbReference type="InterPro" id="IPR007513">
    <property type="entry name" value="SERF-like_N"/>
</dbReference>
<evidence type="ECO:0000256" key="1">
    <source>
        <dbReference type="SAM" id="MobiDB-lite"/>
    </source>
</evidence>
<dbReference type="Pfam" id="PF12907">
    <property type="entry name" value="zf-met2"/>
    <property type="match status" value="1"/>
</dbReference>
<dbReference type="PANTHER" id="PTHR33788:SF1">
    <property type="entry name" value="ZINC-BINDING PROTEIN"/>
    <property type="match status" value="1"/>
</dbReference>
<evidence type="ECO:0000313" key="5">
    <source>
        <dbReference type="Proteomes" id="UP000239899"/>
    </source>
</evidence>
<dbReference type="InterPro" id="IPR039438">
    <property type="entry name" value="At2g23090-like_Znf"/>
</dbReference>
<dbReference type="Gene3D" id="4.10.1050.10">
    <property type="entry name" value="At2g23090-like"/>
    <property type="match status" value="1"/>
</dbReference>
<evidence type="ECO:0000259" key="2">
    <source>
        <dbReference type="Pfam" id="PF04419"/>
    </source>
</evidence>
<dbReference type="AlphaFoldDB" id="A0A2P6TZP8"/>
<reference evidence="4 5" key="1">
    <citation type="journal article" date="2018" name="Plant J.">
        <title>Genome sequences of Chlorella sorokiniana UTEX 1602 and Micractinium conductrix SAG 241.80: implications to maltose excretion by a green alga.</title>
        <authorList>
            <person name="Arriola M.B."/>
            <person name="Velmurugan N."/>
            <person name="Zhang Y."/>
            <person name="Plunkett M.H."/>
            <person name="Hondzo H."/>
            <person name="Barney B.M."/>
        </authorList>
    </citation>
    <scope>NUCLEOTIDE SEQUENCE [LARGE SCALE GENOMIC DNA]</scope>
    <source>
        <strain evidence="5">UTEX 1602</strain>
    </source>
</reference>
<sequence length="79" mass="8633">MGGGNGQKAAMARQRKAEKDKKLAGGKSQLDVNSKALTIVCNVCRQSFMCNSTEVKLREHSDSKHPKQTFADCFPSFGK</sequence>